<protein>
    <submittedName>
        <fullName evidence="1">Uncharacterized protein</fullName>
    </submittedName>
</protein>
<sequence>MGRERECDELFVVRVRARERERRVRLDAIGESESVICNVTGAMARTISNNHFRVVEWNIEHEFGALWKPECAESPALRPYKSIARARSKIDETVEAKEEGQVTKDWASTGGTMIEVVMRTELFAPHDELFGEQMRVDLVVKSVSGT</sequence>
<accession>A0A2R6XQI2</accession>
<evidence type="ECO:0000313" key="2">
    <source>
        <dbReference type="Proteomes" id="UP000244005"/>
    </source>
</evidence>
<proteinExistence type="predicted"/>
<name>A0A2R6XQI2_MARPO</name>
<dbReference type="AlphaFoldDB" id="A0A2R6XQI2"/>
<reference evidence="2" key="1">
    <citation type="journal article" date="2017" name="Cell">
        <title>Insights into land plant evolution garnered from the Marchantia polymorpha genome.</title>
        <authorList>
            <person name="Bowman J.L."/>
            <person name="Kohchi T."/>
            <person name="Yamato K.T."/>
            <person name="Jenkins J."/>
            <person name="Shu S."/>
            <person name="Ishizaki K."/>
            <person name="Yamaoka S."/>
            <person name="Nishihama R."/>
            <person name="Nakamura Y."/>
            <person name="Berger F."/>
            <person name="Adam C."/>
            <person name="Aki S.S."/>
            <person name="Althoff F."/>
            <person name="Araki T."/>
            <person name="Arteaga-Vazquez M.A."/>
            <person name="Balasubrmanian S."/>
            <person name="Barry K."/>
            <person name="Bauer D."/>
            <person name="Boehm C.R."/>
            <person name="Briginshaw L."/>
            <person name="Caballero-Perez J."/>
            <person name="Catarino B."/>
            <person name="Chen F."/>
            <person name="Chiyoda S."/>
            <person name="Chovatia M."/>
            <person name="Davies K.M."/>
            <person name="Delmans M."/>
            <person name="Demura T."/>
            <person name="Dierschke T."/>
            <person name="Dolan L."/>
            <person name="Dorantes-Acosta A.E."/>
            <person name="Eklund D.M."/>
            <person name="Florent S.N."/>
            <person name="Flores-Sandoval E."/>
            <person name="Fujiyama A."/>
            <person name="Fukuzawa H."/>
            <person name="Galik B."/>
            <person name="Grimanelli D."/>
            <person name="Grimwood J."/>
            <person name="Grossniklaus U."/>
            <person name="Hamada T."/>
            <person name="Haseloff J."/>
            <person name="Hetherington A.J."/>
            <person name="Higo A."/>
            <person name="Hirakawa Y."/>
            <person name="Hundley H.N."/>
            <person name="Ikeda Y."/>
            <person name="Inoue K."/>
            <person name="Inoue S.I."/>
            <person name="Ishida S."/>
            <person name="Jia Q."/>
            <person name="Kakita M."/>
            <person name="Kanazawa T."/>
            <person name="Kawai Y."/>
            <person name="Kawashima T."/>
            <person name="Kennedy M."/>
            <person name="Kinose K."/>
            <person name="Kinoshita T."/>
            <person name="Kohara Y."/>
            <person name="Koide E."/>
            <person name="Komatsu K."/>
            <person name="Kopischke S."/>
            <person name="Kubo M."/>
            <person name="Kyozuka J."/>
            <person name="Lagercrantz U."/>
            <person name="Lin S.S."/>
            <person name="Lindquist E."/>
            <person name="Lipzen A.M."/>
            <person name="Lu C.W."/>
            <person name="De Luna E."/>
            <person name="Martienssen R.A."/>
            <person name="Minamino N."/>
            <person name="Mizutani M."/>
            <person name="Mizutani M."/>
            <person name="Mochizuki N."/>
            <person name="Monte I."/>
            <person name="Mosher R."/>
            <person name="Nagasaki H."/>
            <person name="Nakagami H."/>
            <person name="Naramoto S."/>
            <person name="Nishitani K."/>
            <person name="Ohtani M."/>
            <person name="Okamoto T."/>
            <person name="Okumura M."/>
            <person name="Phillips J."/>
            <person name="Pollak B."/>
            <person name="Reinders A."/>
            <person name="Rovekamp M."/>
            <person name="Sano R."/>
            <person name="Sawa S."/>
            <person name="Schmid M.W."/>
            <person name="Shirakawa M."/>
            <person name="Solano R."/>
            <person name="Spunde A."/>
            <person name="Suetsugu N."/>
            <person name="Sugano S."/>
            <person name="Sugiyama A."/>
            <person name="Sun R."/>
            <person name="Suzuki Y."/>
            <person name="Takenaka M."/>
            <person name="Takezawa D."/>
            <person name="Tomogane H."/>
            <person name="Tsuzuki M."/>
            <person name="Ueda T."/>
            <person name="Umeda M."/>
            <person name="Ward J.M."/>
            <person name="Watanabe Y."/>
            <person name="Yazaki K."/>
            <person name="Yokoyama R."/>
            <person name="Yoshitake Y."/>
            <person name="Yotsui I."/>
            <person name="Zachgo S."/>
            <person name="Schmutz J."/>
        </authorList>
    </citation>
    <scope>NUCLEOTIDE SEQUENCE [LARGE SCALE GENOMIC DNA]</scope>
    <source>
        <strain evidence="2">Tak-1</strain>
    </source>
</reference>
<gene>
    <name evidence="1" type="ORF">MARPO_0005s0030</name>
</gene>
<dbReference type="Proteomes" id="UP000244005">
    <property type="component" value="Unassembled WGS sequence"/>
</dbReference>
<evidence type="ECO:0000313" key="1">
    <source>
        <dbReference type="EMBL" id="PTQ48358.1"/>
    </source>
</evidence>
<keyword evidence="2" id="KW-1185">Reference proteome</keyword>
<dbReference type="EMBL" id="KZ772677">
    <property type="protein sequence ID" value="PTQ48358.1"/>
    <property type="molecule type" value="Genomic_DNA"/>
</dbReference>
<organism evidence="1 2">
    <name type="scientific">Marchantia polymorpha</name>
    <name type="common">Common liverwort</name>
    <name type="synonym">Marchantia aquatica</name>
    <dbReference type="NCBI Taxonomy" id="3197"/>
    <lineage>
        <taxon>Eukaryota</taxon>
        <taxon>Viridiplantae</taxon>
        <taxon>Streptophyta</taxon>
        <taxon>Embryophyta</taxon>
        <taxon>Marchantiophyta</taxon>
        <taxon>Marchantiopsida</taxon>
        <taxon>Marchantiidae</taxon>
        <taxon>Marchantiales</taxon>
        <taxon>Marchantiaceae</taxon>
        <taxon>Marchantia</taxon>
    </lineage>
</organism>